<dbReference type="STRING" id="105984.A0A427Y6K6"/>
<feature type="compositionally biased region" description="Low complexity" evidence="5">
    <location>
        <begin position="50"/>
        <end position="63"/>
    </location>
</feature>
<sequence length="393" mass="41481">MTQPSIQPTLPSITSSLPSARYSPTSLTSFSIPPPPLFQPRTSIAAGGVSTTSSSSSLSSTTLPPLGPRVTLPAADTLTTSPPNSTWRTYPPSSPAATGSQSHEARSSLSNAREQQQPYSFGLGSSSSSSSQPPPLLPPSQQVPPPSEPWQPKPRQWDEQPMFDLRRRSSSPRMQQSYGVGGYSMPVAGPSYNQSHQQSPSFGGGSMGSAFPEFMIPGYLPPTSSFQPHDMYSAPIEQVVHIGSLEYTQALDAARHIRAAIPHLRAVDAPTMSSGSGQSYRSILDCASTALDVLSGRSPGKVPPPGLGGPVQRSALPSGPPETKRPRMTNGTEKDKSATFCRGCGATETPEWRRGPLGPRTLCNACVSARLCGMVMGWAAGKRMVPTSGFSQS</sequence>
<dbReference type="Proteomes" id="UP000279236">
    <property type="component" value="Unassembled WGS sequence"/>
</dbReference>
<feature type="compositionally biased region" description="Polar residues" evidence="5">
    <location>
        <begin position="77"/>
        <end position="88"/>
    </location>
</feature>
<dbReference type="CDD" id="cd00202">
    <property type="entry name" value="ZnF_GATA"/>
    <property type="match status" value="1"/>
</dbReference>
<feature type="domain" description="GATA-type" evidence="6">
    <location>
        <begin position="335"/>
        <end position="366"/>
    </location>
</feature>
<evidence type="ECO:0000313" key="7">
    <source>
        <dbReference type="EMBL" id="RSH86719.1"/>
    </source>
</evidence>
<evidence type="ECO:0000256" key="5">
    <source>
        <dbReference type="SAM" id="MobiDB-lite"/>
    </source>
</evidence>
<evidence type="ECO:0000256" key="4">
    <source>
        <dbReference type="PROSITE-ProRule" id="PRU00094"/>
    </source>
</evidence>
<dbReference type="PANTHER" id="PTHR45658">
    <property type="entry name" value="GATA TRANSCRIPTION FACTOR"/>
    <property type="match status" value="1"/>
</dbReference>
<organism evidence="7 8">
    <name type="scientific">Apiotrichum porosum</name>
    <dbReference type="NCBI Taxonomy" id="105984"/>
    <lineage>
        <taxon>Eukaryota</taxon>
        <taxon>Fungi</taxon>
        <taxon>Dikarya</taxon>
        <taxon>Basidiomycota</taxon>
        <taxon>Agaricomycotina</taxon>
        <taxon>Tremellomycetes</taxon>
        <taxon>Trichosporonales</taxon>
        <taxon>Trichosporonaceae</taxon>
        <taxon>Apiotrichum</taxon>
    </lineage>
</organism>
<accession>A0A427Y6K6</accession>
<dbReference type="InterPro" id="IPR000679">
    <property type="entry name" value="Znf_GATA"/>
</dbReference>
<dbReference type="OrthoDB" id="2162994at2759"/>
<name>A0A427Y6K6_9TREE</name>
<feature type="compositionally biased region" description="Low complexity" evidence="5">
    <location>
        <begin position="8"/>
        <end position="19"/>
    </location>
</feature>
<dbReference type="SMART" id="SM00401">
    <property type="entry name" value="ZnF_GATA"/>
    <property type="match status" value="1"/>
</dbReference>
<dbReference type="PROSITE" id="PS50114">
    <property type="entry name" value="GATA_ZN_FINGER_2"/>
    <property type="match status" value="1"/>
</dbReference>
<dbReference type="InterPro" id="IPR051140">
    <property type="entry name" value="GATA_TF"/>
</dbReference>
<dbReference type="GO" id="GO:0008270">
    <property type="term" value="F:zinc ion binding"/>
    <property type="evidence" value="ECO:0007669"/>
    <property type="project" value="UniProtKB-KW"/>
</dbReference>
<dbReference type="EMBL" id="RSCE01000002">
    <property type="protein sequence ID" value="RSH86719.1"/>
    <property type="molecule type" value="Genomic_DNA"/>
</dbReference>
<proteinExistence type="predicted"/>
<dbReference type="SUPFAM" id="SSF57716">
    <property type="entry name" value="Glucocorticoid receptor-like (DNA-binding domain)"/>
    <property type="match status" value="1"/>
</dbReference>
<comment type="caution">
    <text evidence="7">The sequence shown here is derived from an EMBL/GenBank/DDBJ whole genome shotgun (WGS) entry which is preliminary data.</text>
</comment>
<dbReference type="InterPro" id="IPR013088">
    <property type="entry name" value="Znf_NHR/GATA"/>
</dbReference>
<evidence type="ECO:0000313" key="8">
    <source>
        <dbReference type="Proteomes" id="UP000279236"/>
    </source>
</evidence>
<dbReference type="RefSeq" id="XP_028479504.1">
    <property type="nucleotide sequence ID" value="XM_028620532.1"/>
</dbReference>
<feature type="compositionally biased region" description="Polar residues" evidence="5">
    <location>
        <begin position="22"/>
        <end position="31"/>
    </location>
</feature>
<feature type="compositionally biased region" description="Low complexity" evidence="5">
    <location>
        <begin position="117"/>
        <end position="131"/>
    </location>
</feature>
<dbReference type="GO" id="GO:0006355">
    <property type="term" value="P:regulation of DNA-templated transcription"/>
    <property type="evidence" value="ECO:0007669"/>
    <property type="project" value="InterPro"/>
</dbReference>
<feature type="compositionally biased region" description="Pro residues" evidence="5">
    <location>
        <begin position="132"/>
        <end position="152"/>
    </location>
</feature>
<evidence type="ECO:0000256" key="1">
    <source>
        <dbReference type="ARBA" id="ARBA00022723"/>
    </source>
</evidence>
<dbReference type="Pfam" id="PF00320">
    <property type="entry name" value="GATA"/>
    <property type="match status" value="1"/>
</dbReference>
<keyword evidence="8" id="KW-1185">Reference proteome</keyword>
<reference evidence="7 8" key="1">
    <citation type="submission" date="2018-11" db="EMBL/GenBank/DDBJ databases">
        <title>Genome sequence of Apiotrichum porosum DSM 27194.</title>
        <authorList>
            <person name="Aliyu H."/>
            <person name="Gorte O."/>
            <person name="Ochsenreither K."/>
        </authorList>
    </citation>
    <scope>NUCLEOTIDE SEQUENCE [LARGE SCALE GENOMIC DNA]</scope>
    <source>
        <strain evidence="7 8">DSM 27194</strain>
    </source>
</reference>
<dbReference type="AlphaFoldDB" id="A0A427Y6K6"/>
<protein>
    <recommendedName>
        <fullName evidence="6">GATA-type domain-containing protein</fullName>
    </recommendedName>
</protein>
<gene>
    <name evidence="7" type="ORF">EHS24_004990</name>
</gene>
<keyword evidence="3" id="KW-0862">Zinc</keyword>
<dbReference type="GeneID" id="39589533"/>
<evidence type="ECO:0000256" key="3">
    <source>
        <dbReference type="ARBA" id="ARBA00022833"/>
    </source>
</evidence>
<dbReference type="Gene3D" id="3.30.50.10">
    <property type="entry name" value="Erythroid Transcription Factor GATA-1, subunit A"/>
    <property type="match status" value="1"/>
</dbReference>
<feature type="region of interest" description="Disordered" evidence="5">
    <location>
        <begin position="297"/>
        <end position="337"/>
    </location>
</feature>
<evidence type="ECO:0000256" key="2">
    <source>
        <dbReference type="ARBA" id="ARBA00022771"/>
    </source>
</evidence>
<feature type="region of interest" description="Disordered" evidence="5">
    <location>
        <begin position="1"/>
        <end position="182"/>
    </location>
</feature>
<feature type="compositionally biased region" description="Polar residues" evidence="5">
    <location>
        <begin position="95"/>
        <end position="116"/>
    </location>
</feature>
<dbReference type="GO" id="GO:0043565">
    <property type="term" value="F:sequence-specific DNA binding"/>
    <property type="evidence" value="ECO:0007669"/>
    <property type="project" value="InterPro"/>
</dbReference>
<keyword evidence="1" id="KW-0479">Metal-binding</keyword>
<keyword evidence="2 4" id="KW-0863">Zinc-finger</keyword>
<evidence type="ECO:0000259" key="6">
    <source>
        <dbReference type="PROSITE" id="PS50114"/>
    </source>
</evidence>